<reference evidence="4 5" key="1">
    <citation type="submission" date="2023-03" db="EMBL/GenBank/DDBJ databases">
        <title>Whole genome sequencing of Methanotrichaceae archaeon M04Ac.</title>
        <authorList>
            <person name="Khomyakova M.A."/>
            <person name="Merkel A.Y."/>
            <person name="Slobodkin A.I."/>
        </authorList>
    </citation>
    <scope>NUCLEOTIDE SEQUENCE [LARGE SCALE GENOMIC DNA]</scope>
    <source>
        <strain evidence="4 5">M04Ac</strain>
    </source>
</reference>
<dbReference type="PANTHER" id="PTHR10357">
    <property type="entry name" value="ALPHA-AMYLASE FAMILY MEMBER"/>
    <property type="match status" value="1"/>
</dbReference>
<evidence type="ECO:0000256" key="2">
    <source>
        <dbReference type="SAM" id="MobiDB-lite"/>
    </source>
</evidence>
<dbReference type="InterPro" id="IPR006047">
    <property type="entry name" value="GH13_cat_dom"/>
</dbReference>
<dbReference type="Proteomes" id="UP001215956">
    <property type="component" value="Unassembled WGS sequence"/>
</dbReference>
<keyword evidence="4" id="KW-0378">Hydrolase</keyword>
<dbReference type="GO" id="GO:0016787">
    <property type="term" value="F:hydrolase activity"/>
    <property type="evidence" value="ECO:0007669"/>
    <property type="project" value="UniProtKB-KW"/>
</dbReference>
<feature type="region of interest" description="Disordered" evidence="2">
    <location>
        <begin position="1"/>
        <end position="25"/>
    </location>
</feature>
<dbReference type="Gene3D" id="3.20.20.80">
    <property type="entry name" value="Glycosidases"/>
    <property type="match status" value="1"/>
</dbReference>
<evidence type="ECO:0000259" key="3">
    <source>
        <dbReference type="SMART" id="SM00642"/>
    </source>
</evidence>
<dbReference type="SMART" id="SM00642">
    <property type="entry name" value="Aamy"/>
    <property type="match status" value="1"/>
</dbReference>
<evidence type="ECO:0000256" key="1">
    <source>
        <dbReference type="ARBA" id="ARBA00008061"/>
    </source>
</evidence>
<comment type="caution">
    <text evidence="4">The sequence shown here is derived from an EMBL/GenBank/DDBJ whole genome shotgun (WGS) entry which is preliminary data.</text>
</comment>
<organism evidence="4 5">
    <name type="scientific">Candidatus Methanocrinis alkalitolerans</name>
    <dbReference type="NCBI Taxonomy" id="3033395"/>
    <lineage>
        <taxon>Archaea</taxon>
        <taxon>Methanobacteriati</taxon>
        <taxon>Methanobacteriota</taxon>
        <taxon>Stenosarchaea group</taxon>
        <taxon>Methanomicrobia</taxon>
        <taxon>Methanotrichales</taxon>
        <taxon>Methanotrichaceae</taxon>
        <taxon>Methanocrinis</taxon>
    </lineage>
</organism>
<dbReference type="EMBL" id="JARFPL010000023">
    <property type="protein sequence ID" value="MDF0593558.1"/>
    <property type="molecule type" value="Genomic_DNA"/>
</dbReference>
<accession>A0ABT5XFR5</accession>
<dbReference type="PANTHER" id="PTHR10357:SF209">
    <property type="entry name" value="PERIPLASMIC ALPHA-AMYLASE"/>
    <property type="match status" value="1"/>
</dbReference>
<dbReference type="InterPro" id="IPR017853">
    <property type="entry name" value="GH"/>
</dbReference>
<proteinExistence type="inferred from homology"/>
<feature type="compositionally biased region" description="Basic and acidic residues" evidence="2">
    <location>
        <begin position="1"/>
        <end position="16"/>
    </location>
</feature>
<protein>
    <submittedName>
        <fullName evidence="4">Alpha-amylase family glycosyl hydrolase</fullName>
    </submittedName>
</protein>
<dbReference type="SUPFAM" id="SSF51445">
    <property type="entry name" value="(Trans)glycosidases"/>
    <property type="match status" value="1"/>
</dbReference>
<keyword evidence="5" id="KW-1185">Reference proteome</keyword>
<feature type="region of interest" description="Disordered" evidence="2">
    <location>
        <begin position="46"/>
        <end position="69"/>
    </location>
</feature>
<dbReference type="Pfam" id="PF00128">
    <property type="entry name" value="Alpha-amylase"/>
    <property type="match status" value="1"/>
</dbReference>
<evidence type="ECO:0000313" key="5">
    <source>
        <dbReference type="Proteomes" id="UP001215956"/>
    </source>
</evidence>
<name>A0ABT5XFR5_9EURY</name>
<feature type="domain" description="Glycosyl hydrolase family 13 catalytic" evidence="3">
    <location>
        <begin position="34"/>
        <end position="461"/>
    </location>
</feature>
<gene>
    <name evidence="4" type="ORF">P0O24_08185</name>
</gene>
<dbReference type="PRINTS" id="PR00110">
    <property type="entry name" value="ALPHAAMYLASE"/>
</dbReference>
<dbReference type="RefSeq" id="WP_316969263.1">
    <property type="nucleotide sequence ID" value="NZ_JARFPL010000023.1"/>
</dbReference>
<sequence>MSKNRREDRNRVDFQPRGEVYPSPSDWRDQFIYHLMVDRFNDGDEKRPAYEESLPRDRDDSEGDRWQGGTLKGVSKKMDYIKGLGCTAIWLSPIFRNRDGENTYHGYGTQNFLEVDPRFGTVKDLQDLVKKAHKKGIRVILDVVMNHTGDNWAYPGGYPYYYCDGQRFDFGFWRRSDTPEEGDGGSVLPREFENPEWYRRKGEIRNWDAFPETRDGDFLSLKDLDTSNKEVLKALIDVYKHWIAEADIDGYRLDAAKHLEESSTAIFCNAIREYAQRIGKKNFFLFGEIVGEDSFIDQYIGRNARIPGTNERFPSLDAALDFPLWGVLEWVIKGFRNPAALRERYARFSDIYADRGEAGRRFVTFVDNHDQIGRSPKGRFLFEDPHQDQALLAVGYLLTSQGIPCIYYGTEQGFDGGGDHDKYLRECMFGGGWGAFKTTGHHFFNPEHPLYRSISRIAEIRKREPALRYGRQYFREVSGDGRNFGHPIDGRCTLAYSRVLDDTEILVAMNLDCEPREEYVTVDRNLTPEGGKMEDLLRPGDSFSVLSAGGADGGERHAVCVPLAGRSMAILKLIP</sequence>
<feature type="compositionally biased region" description="Basic and acidic residues" evidence="2">
    <location>
        <begin position="46"/>
        <end position="65"/>
    </location>
</feature>
<evidence type="ECO:0000313" key="4">
    <source>
        <dbReference type="EMBL" id="MDF0593558.1"/>
    </source>
</evidence>
<comment type="similarity">
    <text evidence="1">Belongs to the glycosyl hydrolase 13 family.</text>
</comment>
<dbReference type="InterPro" id="IPR006046">
    <property type="entry name" value="Alpha_amylase"/>
</dbReference>